<protein>
    <submittedName>
        <fullName evidence="1">Uncharacterized protein</fullName>
    </submittedName>
</protein>
<sequence length="109" mass="12434">MAGSNPILVAGDFIYAHVDWGYRRTNHRGTVLYNEKLVLHLIIFNDFSLPTRVGNSVTADTSQDLTVGRNLAHPQWERTQAIPDSDHHLIRIAVNYRRPEGKFTARHTN</sequence>
<keyword evidence="2" id="KW-1185">Reference proteome</keyword>
<reference evidence="1" key="1">
    <citation type="submission" date="2020-05" db="EMBL/GenBank/DDBJ databases">
        <title>Large-scale comparative analyses of tick genomes elucidate their genetic diversity and vector capacities.</title>
        <authorList>
            <person name="Jia N."/>
            <person name="Wang J."/>
            <person name="Shi W."/>
            <person name="Du L."/>
            <person name="Sun Y."/>
            <person name="Zhan W."/>
            <person name="Jiang J."/>
            <person name="Wang Q."/>
            <person name="Zhang B."/>
            <person name="Ji P."/>
            <person name="Sakyi L.B."/>
            <person name="Cui X."/>
            <person name="Yuan T."/>
            <person name="Jiang B."/>
            <person name="Yang W."/>
            <person name="Lam T.T.-Y."/>
            <person name="Chang Q."/>
            <person name="Ding S."/>
            <person name="Wang X."/>
            <person name="Zhu J."/>
            <person name="Ruan X."/>
            <person name="Zhao L."/>
            <person name="Wei J."/>
            <person name="Que T."/>
            <person name="Du C."/>
            <person name="Cheng J."/>
            <person name="Dai P."/>
            <person name="Han X."/>
            <person name="Huang E."/>
            <person name="Gao Y."/>
            <person name="Liu J."/>
            <person name="Shao H."/>
            <person name="Ye R."/>
            <person name="Li L."/>
            <person name="Wei W."/>
            <person name="Wang X."/>
            <person name="Wang C."/>
            <person name="Yang T."/>
            <person name="Huo Q."/>
            <person name="Li W."/>
            <person name="Guo W."/>
            <person name="Chen H."/>
            <person name="Zhou L."/>
            <person name="Ni X."/>
            <person name="Tian J."/>
            <person name="Zhou Y."/>
            <person name="Sheng Y."/>
            <person name="Liu T."/>
            <person name="Pan Y."/>
            <person name="Xia L."/>
            <person name="Li J."/>
            <person name="Zhao F."/>
            <person name="Cao W."/>
        </authorList>
    </citation>
    <scope>NUCLEOTIDE SEQUENCE</scope>
    <source>
        <strain evidence="1">Dsil-2018</strain>
    </source>
</reference>
<evidence type="ECO:0000313" key="2">
    <source>
        <dbReference type="Proteomes" id="UP000821865"/>
    </source>
</evidence>
<accession>A0ACB8DPV0</accession>
<proteinExistence type="predicted"/>
<name>A0ACB8DPV0_DERSI</name>
<evidence type="ECO:0000313" key="1">
    <source>
        <dbReference type="EMBL" id="KAH7974386.1"/>
    </source>
</evidence>
<dbReference type="Proteomes" id="UP000821865">
    <property type="component" value="Chromosome 10"/>
</dbReference>
<comment type="caution">
    <text evidence="1">The sequence shown here is derived from an EMBL/GenBank/DDBJ whole genome shotgun (WGS) entry which is preliminary data.</text>
</comment>
<gene>
    <name evidence="1" type="ORF">HPB49_014793</name>
</gene>
<organism evidence="1 2">
    <name type="scientific">Dermacentor silvarum</name>
    <name type="common">Tick</name>
    <dbReference type="NCBI Taxonomy" id="543639"/>
    <lineage>
        <taxon>Eukaryota</taxon>
        <taxon>Metazoa</taxon>
        <taxon>Ecdysozoa</taxon>
        <taxon>Arthropoda</taxon>
        <taxon>Chelicerata</taxon>
        <taxon>Arachnida</taxon>
        <taxon>Acari</taxon>
        <taxon>Parasitiformes</taxon>
        <taxon>Ixodida</taxon>
        <taxon>Ixodoidea</taxon>
        <taxon>Ixodidae</taxon>
        <taxon>Rhipicephalinae</taxon>
        <taxon>Dermacentor</taxon>
    </lineage>
</organism>
<dbReference type="EMBL" id="CM023479">
    <property type="protein sequence ID" value="KAH7974386.1"/>
    <property type="molecule type" value="Genomic_DNA"/>
</dbReference>